<reference evidence="2" key="1">
    <citation type="submission" date="2022-11" db="UniProtKB">
        <authorList>
            <consortium name="WormBaseParasite"/>
        </authorList>
    </citation>
    <scope>IDENTIFICATION</scope>
</reference>
<dbReference type="AlphaFoldDB" id="A0A915JTX6"/>
<proteinExistence type="predicted"/>
<evidence type="ECO:0000313" key="2">
    <source>
        <dbReference type="WBParaSite" id="nRc.2.0.1.t29553-RA"/>
    </source>
</evidence>
<accession>A0A915JTX6</accession>
<dbReference type="Proteomes" id="UP000887565">
    <property type="component" value="Unplaced"/>
</dbReference>
<organism evidence="1 2">
    <name type="scientific">Romanomermis culicivorax</name>
    <name type="common">Nematode worm</name>
    <dbReference type="NCBI Taxonomy" id="13658"/>
    <lineage>
        <taxon>Eukaryota</taxon>
        <taxon>Metazoa</taxon>
        <taxon>Ecdysozoa</taxon>
        <taxon>Nematoda</taxon>
        <taxon>Enoplea</taxon>
        <taxon>Dorylaimia</taxon>
        <taxon>Mermithida</taxon>
        <taxon>Mermithoidea</taxon>
        <taxon>Mermithidae</taxon>
        <taxon>Romanomermis</taxon>
    </lineage>
</organism>
<dbReference type="WBParaSite" id="nRc.2.0.1.t29553-RA">
    <property type="protein sequence ID" value="nRc.2.0.1.t29553-RA"/>
    <property type="gene ID" value="nRc.2.0.1.g29553"/>
</dbReference>
<keyword evidence="1" id="KW-1185">Reference proteome</keyword>
<sequence>MRSGDSVAKSSLHAEDHSFMSDTIHFQPSIVKKSRQWILKPSGIEYFCDTLHLPRRTSKNSIVYPEAADAAKR</sequence>
<evidence type="ECO:0000313" key="1">
    <source>
        <dbReference type="Proteomes" id="UP000887565"/>
    </source>
</evidence>
<name>A0A915JTX6_ROMCU</name>
<protein>
    <submittedName>
        <fullName evidence="2">Uncharacterized protein</fullName>
    </submittedName>
</protein>